<protein>
    <submittedName>
        <fullName evidence="8">ABC transporter, permease protein</fullName>
    </submittedName>
</protein>
<evidence type="ECO:0000256" key="1">
    <source>
        <dbReference type="ARBA" id="ARBA00004141"/>
    </source>
</evidence>
<evidence type="ECO:0000256" key="3">
    <source>
        <dbReference type="ARBA" id="ARBA00022692"/>
    </source>
</evidence>
<dbReference type="EMBL" id="AMEM01000007">
    <property type="protein sequence ID" value="EKX92119.1"/>
    <property type="molecule type" value="Genomic_DNA"/>
</dbReference>
<evidence type="ECO:0000256" key="5">
    <source>
        <dbReference type="ARBA" id="ARBA00023136"/>
    </source>
</evidence>
<dbReference type="STRING" id="1035195.HMPREF9997_00406"/>
<dbReference type="OrthoDB" id="3233284at2"/>
<dbReference type="Proteomes" id="UP000010445">
    <property type="component" value="Unassembled WGS sequence"/>
</dbReference>
<accession>L1MMC8</accession>
<dbReference type="CDD" id="cd06261">
    <property type="entry name" value="TM_PBP2"/>
    <property type="match status" value="1"/>
</dbReference>
<keyword evidence="5 6" id="KW-0472">Membrane</keyword>
<comment type="similarity">
    <text evidence="6">Belongs to the binding-protein-dependent transport system permease family.</text>
</comment>
<comment type="subcellular location">
    <subcellularLocation>
        <location evidence="6">Cell membrane</location>
        <topology evidence="6">Multi-pass membrane protein</topology>
    </subcellularLocation>
    <subcellularLocation>
        <location evidence="1">Membrane</location>
        <topology evidence="1">Multi-pass membrane protein</topology>
    </subcellularLocation>
</comment>
<dbReference type="Gene3D" id="1.10.3720.10">
    <property type="entry name" value="MetI-like"/>
    <property type="match status" value="1"/>
</dbReference>
<dbReference type="InterPro" id="IPR000515">
    <property type="entry name" value="MetI-like"/>
</dbReference>
<keyword evidence="3 6" id="KW-0812">Transmembrane</keyword>
<dbReference type="GO" id="GO:0055085">
    <property type="term" value="P:transmembrane transport"/>
    <property type="evidence" value="ECO:0007669"/>
    <property type="project" value="InterPro"/>
</dbReference>
<reference evidence="8 9" key="1">
    <citation type="submission" date="2012-05" db="EMBL/GenBank/DDBJ databases">
        <authorList>
            <person name="Weinstock G."/>
            <person name="Sodergren E."/>
            <person name="Lobos E.A."/>
            <person name="Fulton L."/>
            <person name="Fulton R."/>
            <person name="Courtney L."/>
            <person name="Fronick C."/>
            <person name="O'Laughlin M."/>
            <person name="Godfrey J."/>
            <person name="Wilson R.M."/>
            <person name="Miner T."/>
            <person name="Farmer C."/>
            <person name="Delehaunty K."/>
            <person name="Cordes M."/>
            <person name="Minx P."/>
            <person name="Tomlinson C."/>
            <person name="Chen J."/>
            <person name="Wollam A."/>
            <person name="Pepin K.H."/>
            <person name="Bhonagiri V."/>
            <person name="Zhang X."/>
            <person name="Suruliraj S."/>
            <person name="Warren W."/>
            <person name="Mitreva M."/>
            <person name="Mardis E.R."/>
            <person name="Wilson R.K."/>
        </authorList>
    </citation>
    <scope>NUCLEOTIDE SEQUENCE [LARGE SCALE GENOMIC DNA]</scope>
    <source>
        <strain evidence="8 9">F0235</strain>
    </source>
</reference>
<proteinExistence type="inferred from homology"/>
<dbReference type="GO" id="GO:0005886">
    <property type="term" value="C:plasma membrane"/>
    <property type="evidence" value="ECO:0007669"/>
    <property type="project" value="UniProtKB-SubCell"/>
</dbReference>
<keyword evidence="4 6" id="KW-1133">Transmembrane helix</keyword>
<feature type="transmembrane region" description="Helical" evidence="6">
    <location>
        <begin position="179"/>
        <end position="204"/>
    </location>
</feature>
<evidence type="ECO:0000256" key="6">
    <source>
        <dbReference type="RuleBase" id="RU363032"/>
    </source>
</evidence>
<dbReference type="PROSITE" id="PS50928">
    <property type="entry name" value="ABC_TM1"/>
    <property type="match status" value="1"/>
</dbReference>
<dbReference type="PANTHER" id="PTHR30177:SF4">
    <property type="entry name" value="OSMOPROTECTANT IMPORT PERMEASE PROTEIN OSMW"/>
    <property type="match status" value="1"/>
</dbReference>
<feature type="transmembrane region" description="Helical" evidence="6">
    <location>
        <begin position="53"/>
        <end position="75"/>
    </location>
</feature>
<dbReference type="RefSeq" id="WP_006062098.1">
    <property type="nucleotide sequence ID" value="NZ_KB290822.1"/>
</dbReference>
<dbReference type="SUPFAM" id="SSF161098">
    <property type="entry name" value="MetI-like"/>
    <property type="match status" value="1"/>
</dbReference>
<name>L1MMC8_9CORY</name>
<dbReference type="InterPro" id="IPR035906">
    <property type="entry name" value="MetI-like_sf"/>
</dbReference>
<sequence>MSWLSENSEQVVQLVWAHLLLSIPAIVVSTIIAVPIAYFAYKRPVIGGPLLSAATLLYAIPALPLLALIPAFFGLPLRSPLTVVIALILYGIALLVRTAADAFAAIDPHLRDAAISMGFSNRSLFWRVELPASIPVLLSGVRVVTVSTIGLATIGALVGVSNIGTLLTDGFQRGITAEVTVGIVATVVLALLIDAALILLGRIIAPWAHDEASKANSRLGTVR</sequence>
<dbReference type="PANTHER" id="PTHR30177">
    <property type="entry name" value="GLYCINE BETAINE/L-PROLINE TRANSPORT SYSTEM PERMEASE PROTEIN PROW"/>
    <property type="match status" value="1"/>
</dbReference>
<gene>
    <name evidence="8" type="ORF">HMPREF9997_00406</name>
</gene>
<dbReference type="PATRIC" id="fig|1035195.3.peg.371"/>
<feature type="transmembrane region" description="Helical" evidence="6">
    <location>
        <begin position="149"/>
        <end position="167"/>
    </location>
</feature>
<dbReference type="HOGENOM" id="CLU_046113_7_2_11"/>
<dbReference type="InterPro" id="IPR051204">
    <property type="entry name" value="ABC_transp_perm/SBD"/>
</dbReference>
<evidence type="ECO:0000256" key="4">
    <source>
        <dbReference type="ARBA" id="ARBA00022989"/>
    </source>
</evidence>
<keyword evidence="9" id="KW-1185">Reference proteome</keyword>
<feature type="transmembrane region" description="Helical" evidence="6">
    <location>
        <begin position="15"/>
        <end position="41"/>
    </location>
</feature>
<evidence type="ECO:0000313" key="9">
    <source>
        <dbReference type="Proteomes" id="UP000010445"/>
    </source>
</evidence>
<dbReference type="Pfam" id="PF00528">
    <property type="entry name" value="BPD_transp_1"/>
    <property type="match status" value="1"/>
</dbReference>
<comment type="caution">
    <text evidence="8">The sequence shown here is derived from an EMBL/GenBank/DDBJ whole genome shotgun (WGS) entry which is preliminary data.</text>
</comment>
<keyword evidence="2 6" id="KW-0813">Transport</keyword>
<evidence type="ECO:0000313" key="8">
    <source>
        <dbReference type="EMBL" id="EKX92119.1"/>
    </source>
</evidence>
<organism evidence="8 9">
    <name type="scientific">Corynebacterium durum F0235</name>
    <dbReference type="NCBI Taxonomy" id="1035195"/>
    <lineage>
        <taxon>Bacteria</taxon>
        <taxon>Bacillati</taxon>
        <taxon>Actinomycetota</taxon>
        <taxon>Actinomycetes</taxon>
        <taxon>Mycobacteriales</taxon>
        <taxon>Corynebacteriaceae</taxon>
        <taxon>Corynebacterium</taxon>
    </lineage>
</organism>
<feature type="transmembrane region" description="Helical" evidence="6">
    <location>
        <begin position="81"/>
        <end position="103"/>
    </location>
</feature>
<evidence type="ECO:0000259" key="7">
    <source>
        <dbReference type="PROSITE" id="PS50928"/>
    </source>
</evidence>
<feature type="domain" description="ABC transmembrane type-1" evidence="7">
    <location>
        <begin position="15"/>
        <end position="200"/>
    </location>
</feature>
<dbReference type="eggNOG" id="COG1174">
    <property type="taxonomic scope" value="Bacteria"/>
</dbReference>
<dbReference type="GO" id="GO:0031460">
    <property type="term" value="P:glycine betaine transport"/>
    <property type="evidence" value="ECO:0007669"/>
    <property type="project" value="TreeGrafter"/>
</dbReference>
<evidence type="ECO:0000256" key="2">
    <source>
        <dbReference type="ARBA" id="ARBA00022448"/>
    </source>
</evidence>
<dbReference type="AlphaFoldDB" id="L1MMC8"/>